<name>A0ABX8WEZ4_9LACO</name>
<dbReference type="Proteomes" id="UP000826550">
    <property type="component" value="Chromosome"/>
</dbReference>
<gene>
    <name evidence="2" type="ORF">GYM71_09670</name>
</gene>
<evidence type="ECO:0008006" key="4">
    <source>
        <dbReference type="Google" id="ProtNLM"/>
    </source>
</evidence>
<organism evidence="2 3">
    <name type="scientific">Lactobacillus panisapium</name>
    <dbReference type="NCBI Taxonomy" id="2012495"/>
    <lineage>
        <taxon>Bacteria</taxon>
        <taxon>Bacillati</taxon>
        <taxon>Bacillota</taxon>
        <taxon>Bacilli</taxon>
        <taxon>Lactobacillales</taxon>
        <taxon>Lactobacillaceae</taxon>
        <taxon>Lactobacillus</taxon>
    </lineage>
</organism>
<feature type="transmembrane region" description="Helical" evidence="1">
    <location>
        <begin position="26"/>
        <end position="47"/>
    </location>
</feature>
<protein>
    <recommendedName>
        <fullName evidence="4">Beta-carotene 15,15'-monooxygenase</fullName>
    </recommendedName>
</protein>
<sequence length="178" mass="20685">MILFGLAGSFELLLRNDPNTMELPNAFLNAHLISLYLQPAILALFYSQVLTFRRINLLVGVRQKTNLMIIRLLSLATVYCILFLVALFVPYFFSDHPLFKYGNPLLGIALIVLHIAVLLFLFWLLVGAYNSRYPYLFLALVIILDLVYHYYIEKKLLINYSPMYDELYRAIHHIYGGF</sequence>
<keyword evidence="3" id="KW-1185">Reference proteome</keyword>
<keyword evidence="1" id="KW-0812">Transmembrane</keyword>
<dbReference type="RefSeq" id="WP_220220321.1">
    <property type="nucleotide sequence ID" value="NZ_CP048268.1"/>
</dbReference>
<dbReference type="EMBL" id="CP048268">
    <property type="protein sequence ID" value="QYN53671.1"/>
    <property type="molecule type" value="Genomic_DNA"/>
</dbReference>
<reference evidence="2 3" key="1">
    <citation type="submission" date="2020-01" db="EMBL/GenBank/DDBJ databases">
        <title>Vast differences in strain-level diversity in the gut microbiota of two closely related honey bee species.</title>
        <authorList>
            <person name="Ellegaard K.M."/>
            <person name="Suenami S."/>
            <person name="Miyazaki R."/>
            <person name="Engel P."/>
        </authorList>
    </citation>
    <scope>NUCLEOTIDE SEQUENCE [LARGE SCALE GENOMIC DNA]</scope>
    <source>
        <strain evidence="2 3">ESL0416</strain>
    </source>
</reference>
<accession>A0ABX8WEZ4</accession>
<feature type="transmembrane region" description="Helical" evidence="1">
    <location>
        <begin position="105"/>
        <end position="126"/>
    </location>
</feature>
<proteinExistence type="predicted"/>
<keyword evidence="1" id="KW-0472">Membrane</keyword>
<feature type="transmembrane region" description="Helical" evidence="1">
    <location>
        <begin position="68"/>
        <end position="93"/>
    </location>
</feature>
<evidence type="ECO:0000256" key="1">
    <source>
        <dbReference type="SAM" id="Phobius"/>
    </source>
</evidence>
<feature type="transmembrane region" description="Helical" evidence="1">
    <location>
        <begin position="133"/>
        <end position="152"/>
    </location>
</feature>
<evidence type="ECO:0000313" key="2">
    <source>
        <dbReference type="EMBL" id="QYN53671.1"/>
    </source>
</evidence>
<evidence type="ECO:0000313" key="3">
    <source>
        <dbReference type="Proteomes" id="UP000826550"/>
    </source>
</evidence>
<keyword evidence="1" id="KW-1133">Transmembrane helix</keyword>